<accession>A8MC53</accession>
<dbReference type="GO" id="GO:0001682">
    <property type="term" value="P:tRNA 5'-leader removal"/>
    <property type="evidence" value="ECO:0007669"/>
    <property type="project" value="InterPro"/>
</dbReference>
<dbReference type="EMBL" id="CP000852">
    <property type="protein sequence ID" value="ABW01359.1"/>
    <property type="molecule type" value="Genomic_DNA"/>
</dbReference>
<gene>
    <name evidence="1" type="ordered locus">Cmaq_0514</name>
</gene>
<dbReference type="KEGG" id="cma:Cmaq_0514"/>
<dbReference type="GO" id="GO:0003723">
    <property type="term" value="F:RNA binding"/>
    <property type="evidence" value="ECO:0007669"/>
    <property type="project" value="InterPro"/>
</dbReference>
<dbReference type="HOGENOM" id="CLU_2662125_0_0_2"/>
<dbReference type="OrthoDB" id="375733at2157"/>
<dbReference type="GeneID" id="5708578"/>
<dbReference type="SUPFAM" id="SSF101744">
    <property type="entry name" value="Rof/RNase P subunit-like"/>
    <property type="match status" value="1"/>
</dbReference>
<keyword evidence="2" id="KW-1185">Reference proteome</keyword>
<dbReference type="STRING" id="397948.Cmaq_0514"/>
<dbReference type="InterPro" id="IPR023534">
    <property type="entry name" value="Rof/RNase_P-like"/>
</dbReference>
<dbReference type="InterPro" id="IPR036980">
    <property type="entry name" value="RNase_P/MRP_Rpp29_sf"/>
</dbReference>
<evidence type="ECO:0000313" key="1">
    <source>
        <dbReference type="EMBL" id="ABW01359.1"/>
    </source>
</evidence>
<dbReference type="AlphaFoldDB" id="A8MC53"/>
<dbReference type="eggNOG" id="arCOG00784">
    <property type="taxonomic scope" value="Archaea"/>
</dbReference>
<dbReference type="Gene3D" id="2.30.30.210">
    <property type="entry name" value="Ribonuclease P/MRP, subunit p29"/>
    <property type="match status" value="1"/>
</dbReference>
<name>A8MC53_CALMQ</name>
<dbReference type="GO" id="GO:0030677">
    <property type="term" value="C:ribonuclease P complex"/>
    <property type="evidence" value="ECO:0007669"/>
    <property type="project" value="InterPro"/>
</dbReference>
<dbReference type="InterPro" id="IPR002730">
    <property type="entry name" value="Rpp29/RNP1"/>
</dbReference>
<organism evidence="1 2">
    <name type="scientific">Caldivirga maquilingensis (strain ATCC 700844 / DSM 13496 / JCM 10307 / IC-167)</name>
    <dbReference type="NCBI Taxonomy" id="397948"/>
    <lineage>
        <taxon>Archaea</taxon>
        <taxon>Thermoproteota</taxon>
        <taxon>Thermoprotei</taxon>
        <taxon>Thermoproteales</taxon>
        <taxon>Thermoproteaceae</taxon>
        <taxon>Caldivirga</taxon>
    </lineage>
</organism>
<dbReference type="RefSeq" id="WP_012185579.1">
    <property type="nucleotide sequence ID" value="NC_009954.1"/>
</dbReference>
<sequence>MPLRVELVDCRNSNMNGLRGLVIGQTEGTIRLLTETGRVLIIPVKSCRYYVWLNNCIILVTPRGLRRLVRRVNAQ</sequence>
<dbReference type="Pfam" id="PF01868">
    <property type="entry name" value="RNase_P-MRP_p29"/>
    <property type="match status" value="1"/>
</dbReference>
<reference evidence="1 2" key="1">
    <citation type="submission" date="2007-10" db="EMBL/GenBank/DDBJ databases">
        <title>Complete sequence of Caldivirga maquilingensis IC-167.</title>
        <authorList>
            <consortium name="US DOE Joint Genome Institute"/>
            <person name="Copeland A."/>
            <person name="Lucas S."/>
            <person name="Lapidus A."/>
            <person name="Barry K."/>
            <person name="Glavina del Rio T."/>
            <person name="Dalin E."/>
            <person name="Tice H."/>
            <person name="Pitluck S."/>
            <person name="Saunders E."/>
            <person name="Brettin T."/>
            <person name="Bruce D."/>
            <person name="Detter J.C."/>
            <person name="Han C."/>
            <person name="Schmutz J."/>
            <person name="Larimer F."/>
            <person name="Land M."/>
            <person name="Hauser L."/>
            <person name="Kyrpides N."/>
            <person name="Ivanova N."/>
            <person name="Biddle J.F."/>
            <person name="Zhang Z."/>
            <person name="Fitz-Gibbon S.T."/>
            <person name="Lowe T.M."/>
            <person name="Saltikov C."/>
            <person name="House C.H."/>
            <person name="Richardson P."/>
        </authorList>
    </citation>
    <scope>NUCLEOTIDE SEQUENCE [LARGE SCALE GENOMIC DNA]</scope>
    <source>
        <strain evidence="2">ATCC 700844 / DSM 13496 / JCM 10307 / IC-167</strain>
    </source>
</reference>
<dbReference type="Proteomes" id="UP000001137">
    <property type="component" value="Chromosome"/>
</dbReference>
<evidence type="ECO:0000313" key="2">
    <source>
        <dbReference type="Proteomes" id="UP000001137"/>
    </source>
</evidence>
<protein>
    <submittedName>
        <fullName evidence="1">Ribonuclease P, Rpp29</fullName>
    </submittedName>
</protein>
<proteinExistence type="predicted"/>